<dbReference type="Pfam" id="PF00300">
    <property type="entry name" value="His_Phos_1"/>
    <property type="match status" value="1"/>
</dbReference>
<gene>
    <name evidence="2" type="ordered locus">Tter_0344</name>
</gene>
<protein>
    <submittedName>
        <fullName evidence="2">Phosphoglycerate mutase</fullName>
    </submittedName>
</protein>
<dbReference type="InterPro" id="IPR050275">
    <property type="entry name" value="PGM_Phosphatase"/>
</dbReference>
<feature type="region of interest" description="Disordered" evidence="1">
    <location>
        <begin position="200"/>
        <end position="219"/>
    </location>
</feature>
<dbReference type="InterPro" id="IPR013078">
    <property type="entry name" value="His_Pase_superF_clade-1"/>
</dbReference>
<accession>D1CEB0</accession>
<dbReference type="RefSeq" id="WP_012874301.1">
    <property type="nucleotide sequence ID" value="NC_013525.1"/>
</dbReference>
<dbReference type="OrthoDB" id="3215466at2"/>
<keyword evidence="3" id="KW-1185">Reference proteome</keyword>
<dbReference type="SMART" id="SM00855">
    <property type="entry name" value="PGAM"/>
    <property type="match status" value="1"/>
</dbReference>
<dbReference type="GO" id="GO:0005737">
    <property type="term" value="C:cytoplasm"/>
    <property type="evidence" value="ECO:0007669"/>
    <property type="project" value="TreeGrafter"/>
</dbReference>
<dbReference type="SUPFAM" id="SSF53254">
    <property type="entry name" value="Phosphoglycerate mutase-like"/>
    <property type="match status" value="1"/>
</dbReference>
<dbReference type="KEGG" id="ttr:Tter_0344"/>
<organism evidence="2 3">
    <name type="scientific">Thermobaculum terrenum (strain ATCC BAA-798 / CCMEE 7001 / YNP1)</name>
    <dbReference type="NCBI Taxonomy" id="525904"/>
    <lineage>
        <taxon>Bacteria</taxon>
        <taxon>Bacillati</taxon>
        <taxon>Chloroflexota</taxon>
        <taxon>Chloroflexia</taxon>
        <taxon>Candidatus Thermobaculales</taxon>
        <taxon>Candidatus Thermobaculaceae</taxon>
        <taxon>Thermobaculum</taxon>
    </lineage>
</organism>
<dbReference type="Gene3D" id="3.40.50.1240">
    <property type="entry name" value="Phosphoglycerate mutase-like"/>
    <property type="match status" value="1"/>
</dbReference>
<dbReference type="eggNOG" id="COG0406">
    <property type="taxonomic scope" value="Bacteria"/>
</dbReference>
<reference evidence="3" key="1">
    <citation type="journal article" date="2010" name="Stand. Genomic Sci.">
        <title>Complete genome sequence of 'Thermobaculum terrenum' type strain (YNP1).</title>
        <authorList>
            <person name="Kiss H."/>
            <person name="Cleland D."/>
            <person name="Lapidus A."/>
            <person name="Lucas S."/>
            <person name="Glavina Del Rio T."/>
            <person name="Nolan M."/>
            <person name="Tice H."/>
            <person name="Han C."/>
            <person name="Goodwin L."/>
            <person name="Pitluck S."/>
            <person name="Liolios K."/>
            <person name="Ivanova N."/>
            <person name="Mavromatis K."/>
            <person name="Ovchinnikova G."/>
            <person name="Pati A."/>
            <person name="Chen A."/>
            <person name="Palaniappan K."/>
            <person name="Land M."/>
            <person name="Hauser L."/>
            <person name="Chang Y."/>
            <person name="Jeffries C."/>
            <person name="Lu M."/>
            <person name="Brettin T."/>
            <person name="Detter J."/>
            <person name="Goker M."/>
            <person name="Tindall B."/>
            <person name="Beck B."/>
            <person name="McDermott T."/>
            <person name="Woyke T."/>
            <person name="Bristow J."/>
            <person name="Eisen J."/>
            <person name="Markowitz V."/>
            <person name="Hugenholtz P."/>
            <person name="Kyrpides N."/>
            <person name="Klenk H."/>
            <person name="Cheng J."/>
        </authorList>
    </citation>
    <scope>NUCLEOTIDE SEQUENCE [LARGE SCALE GENOMIC DNA]</scope>
    <source>
        <strain evidence="3">ATCC BAA-798 / YNP1</strain>
    </source>
</reference>
<name>D1CEB0_THET1</name>
<dbReference type="HOGENOM" id="CLU_033323_5_1_0"/>
<dbReference type="STRING" id="525904.Tter_0344"/>
<dbReference type="Proteomes" id="UP000000323">
    <property type="component" value="Chromosome 1"/>
</dbReference>
<dbReference type="PANTHER" id="PTHR48100">
    <property type="entry name" value="BROAD-SPECIFICITY PHOSPHATASE YOR283W-RELATED"/>
    <property type="match status" value="1"/>
</dbReference>
<sequence>MPETKILLVRHADVHNPDQIVYGRLPRFRLSKLGEAQAEATAEFLSKEDVKYIYTSPMLRARQTAKAIAKYHPDAKLRISKLLAEINTSWQGIPWSQIGANANLYEPIKDPENETIEDVAKRMLRIIRTLVRRHPGETVICVSHADPIKIAWVALEGKELTFENIRKPPYPDRASVTTITFNDDHVVSIKYENPAISVRVTPEQESEKKPSRKKVPVGV</sequence>
<evidence type="ECO:0000313" key="2">
    <source>
        <dbReference type="EMBL" id="ACZ41266.1"/>
    </source>
</evidence>
<dbReference type="EMBL" id="CP001825">
    <property type="protein sequence ID" value="ACZ41266.1"/>
    <property type="molecule type" value="Genomic_DNA"/>
</dbReference>
<dbReference type="PANTHER" id="PTHR48100:SF1">
    <property type="entry name" value="HISTIDINE PHOSPHATASE FAMILY PROTEIN-RELATED"/>
    <property type="match status" value="1"/>
</dbReference>
<feature type="compositionally biased region" description="Basic residues" evidence="1">
    <location>
        <begin position="210"/>
        <end position="219"/>
    </location>
</feature>
<evidence type="ECO:0000313" key="3">
    <source>
        <dbReference type="Proteomes" id="UP000000323"/>
    </source>
</evidence>
<dbReference type="InterPro" id="IPR029033">
    <property type="entry name" value="His_PPase_superfam"/>
</dbReference>
<evidence type="ECO:0000256" key="1">
    <source>
        <dbReference type="SAM" id="MobiDB-lite"/>
    </source>
</evidence>
<dbReference type="AlphaFoldDB" id="D1CEB0"/>
<dbReference type="GO" id="GO:0016791">
    <property type="term" value="F:phosphatase activity"/>
    <property type="evidence" value="ECO:0007669"/>
    <property type="project" value="TreeGrafter"/>
</dbReference>
<dbReference type="CDD" id="cd07067">
    <property type="entry name" value="HP_PGM_like"/>
    <property type="match status" value="1"/>
</dbReference>
<proteinExistence type="predicted"/>